<dbReference type="OrthoDB" id="3242865at2"/>
<keyword evidence="2" id="KW-1185">Reference proteome</keyword>
<comment type="caution">
    <text evidence="1">The sequence shown here is derived from an EMBL/GenBank/DDBJ whole genome shotgun (WGS) entry which is preliminary data.</text>
</comment>
<dbReference type="EMBL" id="RQZF01000006">
    <property type="protein sequence ID" value="RRC95134.1"/>
    <property type="molecule type" value="Genomic_DNA"/>
</dbReference>
<dbReference type="AlphaFoldDB" id="A0A3P1SDN0"/>
<sequence length="391" mass="43603">MGRVSLDKILFAFVANPWSSDSPFARDSYLVLIDEEFKATVFQTDFSEASHLVWGKAGMYLADSSNDYLIDHDGRVHVKKAKKGTIANGAAFLAHGTAVVSVTNEGFTDSGYRQHVALLNSESTDLRTIGKYTDVFSVCGNSAYVLGGELSKLQDEEIERERIFLQQVVKDSVFEYREIRRVSADLHEVIYAGPTAPCDGRNIFVLADQVEYLPEEKKRLGDPGEFPQFQKDSPLTQFEPGSHSYASIERWNVQTGQRDVIPLRSDDGEFFRVASDEISNASYGVGSYFDGKLRWISGGGILYSTDVATGVTSPIHGIKFPNAFENNRYAIFSQERVDVLTHAPYSEEPVEIFSYDIASGHLLSHRKVDGLWGDIDYRTQIIRGFAVNPTT</sequence>
<proteinExistence type="predicted"/>
<protein>
    <submittedName>
        <fullName evidence="1">Uncharacterized protein</fullName>
    </submittedName>
</protein>
<gene>
    <name evidence="1" type="ORF">EII11_06965</name>
</gene>
<evidence type="ECO:0000313" key="1">
    <source>
        <dbReference type="EMBL" id="RRC95134.1"/>
    </source>
</evidence>
<organism evidence="1 2">
    <name type="scientific">Schaalia canis</name>
    <dbReference type="NCBI Taxonomy" id="100469"/>
    <lineage>
        <taxon>Bacteria</taxon>
        <taxon>Bacillati</taxon>
        <taxon>Actinomycetota</taxon>
        <taxon>Actinomycetes</taxon>
        <taxon>Actinomycetales</taxon>
        <taxon>Actinomycetaceae</taxon>
        <taxon>Schaalia</taxon>
    </lineage>
</organism>
<reference evidence="1 2" key="1">
    <citation type="submission" date="2018-11" db="EMBL/GenBank/DDBJ databases">
        <title>Genomes From Bacteria Associated with the Canine Oral Cavity: a Test Case for Automated Genome-Based Taxonomic Assignment.</title>
        <authorList>
            <person name="Coil D.A."/>
            <person name="Jospin G."/>
            <person name="Darling A.E."/>
            <person name="Wallis C."/>
            <person name="Davis I.J."/>
            <person name="Harris S."/>
            <person name="Eisen J.A."/>
            <person name="Holcombe L.J."/>
            <person name="O'Flynn C."/>
        </authorList>
    </citation>
    <scope>NUCLEOTIDE SEQUENCE [LARGE SCALE GENOMIC DNA]</scope>
    <source>
        <strain evidence="1 2">OH770</strain>
    </source>
</reference>
<evidence type="ECO:0000313" key="2">
    <source>
        <dbReference type="Proteomes" id="UP000280444"/>
    </source>
</evidence>
<accession>A0A3P1SDN0</accession>
<name>A0A3P1SDN0_9ACTO</name>
<dbReference type="Proteomes" id="UP000280444">
    <property type="component" value="Unassembled WGS sequence"/>
</dbReference>